<dbReference type="PANTHER" id="PTHR43139">
    <property type="entry name" value="SI:DKEY-122A22.2"/>
    <property type="match status" value="1"/>
</dbReference>
<organism evidence="2 3">
    <name type="scientific">Taxus chinensis</name>
    <name type="common">Chinese yew</name>
    <name type="synonym">Taxus wallichiana var. chinensis</name>
    <dbReference type="NCBI Taxonomy" id="29808"/>
    <lineage>
        <taxon>Eukaryota</taxon>
        <taxon>Viridiplantae</taxon>
        <taxon>Streptophyta</taxon>
        <taxon>Embryophyta</taxon>
        <taxon>Tracheophyta</taxon>
        <taxon>Spermatophyta</taxon>
        <taxon>Pinopsida</taxon>
        <taxon>Pinidae</taxon>
        <taxon>Conifers II</taxon>
        <taxon>Cupressales</taxon>
        <taxon>Taxaceae</taxon>
        <taxon>Taxus</taxon>
    </lineage>
</organism>
<dbReference type="Pfam" id="PF00561">
    <property type="entry name" value="Abhydrolase_1"/>
    <property type="match status" value="1"/>
</dbReference>
<dbReference type="InterPro" id="IPR000073">
    <property type="entry name" value="AB_hydrolase_1"/>
</dbReference>
<evidence type="ECO:0000259" key="1">
    <source>
        <dbReference type="Pfam" id="PF00561"/>
    </source>
</evidence>
<dbReference type="InterPro" id="IPR029058">
    <property type="entry name" value="AB_hydrolase_fold"/>
</dbReference>
<protein>
    <recommendedName>
        <fullName evidence="1">AB hydrolase-1 domain-containing protein</fullName>
    </recommendedName>
</protein>
<comment type="caution">
    <text evidence="2">The sequence shown here is derived from an EMBL/GenBank/DDBJ whole genome shotgun (WGS) entry which is preliminary data.</text>
</comment>
<name>A0AA38LBM7_TAXCH</name>
<dbReference type="Proteomes" id="UP000824469">
    <property type="component" value="Unassembled WGS sequence"/>
</dbReference>
<accession>A0AA38LBM7</accession>
<dbReference type="PANTHER" id="PTHR43139:SF61">
    <property type="entry name" value="ALPHA_BETA-HYDROLASES SUPERFAMILY PROTEIN"/>
    <property type="match status" value="1"/>
</dbReference>
<keyword evidence="3" id="KW-1185">Reference proteome</keyword>
<dbReference type="SUPFAM" id="SSF53474">
    <property type="entry name" value="alpha/beta-Hydrolases"/>
    <property type="match status" value="1"/>
</dbReference>
<feature type="non-terminal residue" evidence="2">
    <location>
        <position position="1"/>
    </location>
</feature>
<gene>
    <name evidence="2" type="ORF">KI387_021003</name>
</gene>
<dbReference type="InterPro" id="IPR052370">
    <property type="entry name" value="Meta-cleavage_hydrolase"/>
</dbReference>
<sequence length="229" mass="25582">MVGIEEGTTMKCWVPRKSSTKPPLILVHGFAAEGVTWQFQVGRLSKEYSVYVPDLLFFGGSTTVHQQRSVTFQSGCLMKLLKKLGVERCAMVGFSYGGMVAFKMAELYPELITCLVISGSVVAMTDSINQSVIKKFGISSSAELLLPTTVKDQKALLSVACYKKIWFPTFLHKDFLEVMFNNREERGELLAALVESKKEAQVPLLNQKILLLWGNNDEIFNIEAAKQMK</sequence>
<dbReference type="AlphaFoldDB" id="A0AA38LBM7"/>
<reference evidence="2 3" key="1">
    <citation type="journal article" date="2021" name="Nat. Plants">
        <title>The Taxus genome provides insights into paclitaxel biosynthesis.</title>
        <authorList>
            <person name="Xiong X."/>
            <person name="Gou J."/>
            <person name="Liao Q."/>
            <person name="Li Y."/>
            <person name="Zhou Q."/>
            <person name="Bi G."/>
            <person name="Li C."/>
            <person name="Du R."/>
            <person name="Wang X."/>
            <person name="Sun T."/>
            <person name="Guo L."/>
            <person name="Liang H."/>
            <person name="Lu P."/>
            <person name="Wu Y."/>
            <person name="Zhang Z."/>
            <person name="Ro D.K."/>
            <person name="Shang Y."/>
            <person name="Huang S."/>
            <person name="Yan J."/>
        </authorList>
    </citation>
    <scope>NUCLEOTIDE SEQUENCE [LARGE SCALE GENOMIC DNA]</scope>
    <source>
        <strain evidence="2">Ta-2019</strain>
    </source>
</reference>
<evidence type="ECO:0000313" key="3">
    <source>
        <dbReference type="Proteomes" id="UP000824469"/>
    </source>
</evidence>
<proteinExistence type="predicted"/>
<dbReference type="OMA" id="CWVPRKS"/>
<feature type="domain" description="AB hydrolase-1" evidence="1">
    <location>
        <begin position="22"/>
        <end position="132"/>
    </location>
</feature>
<dbReference type="Gene3D" id="3.40.50.1820">
    <property type="entry name" value="alpha/beta hydrolase"/>
    <property type="match status" value="1"/>
</dbReference>
<dbReference type="PRINTS" id="PR00111">
    <property type="entry name" value="ABHYDROLASE"/>
</dbReference>
<evidence type="ECO:0000313" key="2">
    <source>
        <dbReference type="EMBL" id="KAH9319234.1"/>
    </source>
</evidence>
<dbReference type="EMBL" id="JAHRHJ020000004">
    <property type="protein sequence ID" value="KAH9319234.1"/>
    <property type="molecule type" value="Genomic_DNA"/>
</dbReference>